<evidence type="ECO:0000313" key="3">
    <source>
        <dbReference type="Proteomes" id="UP001595807"/>
    </source>
</evidence>
<name>A0ABV8CVM1_9STRE</name>
<keyword evidence="1" id="KW-0472">Membrane</keyword>
<keyword evidence="1" id="KW-0812">Transmembrane</keyword>
<feature type="transmembrane region" description="Helical" evidence="1">
    <location>
        <begin position="40"/>
        <end position="58"/>
    </location>
</feature>
<evidence type="ECO:0000256" key="1">
    <source>
        <dbReference type="SAM" id="Phobius"/>
    </source>
</evidence>
<dbReference type="InterPro" id="IPR008407">
    <property type="entry name" value="Brnchd-chn_aa_trnsp_AzlD"/>
</dbReference>
<dbReference type="EMBL" id="JBHRZV010000046">
    <property type="protein sequence ID" value="MFC3928145.1"/>
    <property type="molecule type" value="Genomic_DNA"/>
</dbReference>
<comment type="caution">
    <text evidence="2">The sequence shown here is derived from an EMBL/GenBank/DDBJ whole genome shotgun (WGS) entry which is preliminary data.</text>
</comment>
<dbReference type="Pfam" id="PF05437">
    <property type="entry name" value="AzlD"/>
    <property type="match status" value="1"/>
</dbReference>
<gene>
    <name evidence="2" type="ORF">ACFORF_06120</name>
</gene>
<reference evidence="3" key="1">
    <citation type="journal article" date="2019" name="Int. J. Syst. Evol. Microbiol.">
        <title>The Global Catalogue of Microorganisms (GCM) 10K type strain sequencing project: providing services to taxonomists for standard genome sequencing and annotation.</title>
        <authorList>
            <consortium name="The Broad Institute Genomics Platform"/>
            <consortium name="The Broad Institute Genome Sequencing Center for Infectious Disease"/>
            <person name="Wu L."/>
            <person name="Ma J."/>
        </authorList>
    </citation>
    <scope>NUCLEOTIDE SEQUENCE [LARGE SCALE GENOMIC DNA]</scope>
    <source>
        <strain evidence="3">CCUG 67170</strain>
    </source>
</reference>
<dbReference type="RefSeq" id="WP_380426429.1">
    <property type="nucleotide sequence ID" value="NZ_JBHRZV010000046.1"/>
</dbReference>
<feature type="transmembrane region" description="Helical" evidence="1">
    <location>
        <begin position="89"/>
        <end position="106"/>
    </location>
</feature>
<accession>A0ABV8CVM1</accession>
<organism evidence="2 3">
    <name type="scientific">Streptococcus caprae</name>
    <dbReference type="NCBI Taxonomy" id="1640501"/>
    <lineage>
        <taxon>Bacteria</taxon>
        <taxon>Bacillati</taxon>
        <taxon>Bacillota</taxon>
        <taxon>Bacilli</taxon>
        <taxon>Lactobacillales</taxon>
        <taxon>Streptococcaceae</taxon>
        <taxon>Streptococcus</taxon>
    </lineage>
</organism>
<keyword evidence="1" id="KW-1133">Transmembrane helix</keyword>
<proteinExistence type="predicted"/>
<dbReference type="Proteomes" id="UP001595807">
    <property type="component" value="Unassembled WGS sequence"/>
</dbReference>
<sequence>MISTYVFGAIVLSALVTWVPRVLPFVLTRYKALPDLVVRFLSFLPLTIIFALTLSSVVSPKVGQLPKFLPIETIAVLPTFFLAAKTKNILLAVVVGVVLVAGLRFIF</sequence>
<keyword evidence="3" id="KW-1185">Reference proteome</keyword>
<evidence type="ECO:0000313" key="2">
    <source>
        <dbReference type="EMBL" id="MFC3928145.1"/>
    </source>
</evidence>
<protein>
    <submittedName>
        <fullName evidence="2">AzlD domain-containing protein</fullName>
    </submittedName>
</protein>